<dbReference type="InterPro" id="IPR002252">
    <property type="entry name" value="Glyco_hydro_36"/>
</dbReference>
<dbReference type="InterPro" id="IPR013785">
    <property type="entry name" value="Aldolase_TIM"/>
</dbReference>
<comment type="caution">
    <text evidence="3">The sequence shown here is derived from an EMBL/GenBank/DDBJ whole genome shotgun (WGS) entry which is preliminary data.</text>
</comment>
<organism evidence="3 4">
    <name type="scientific">Cymbomonas tetramitiformis</name>
    <dbReference type="NCBI Taxonomy" id="36881"/>
    <lineage>
        <taxon>Eukaryota</taxon>
        <taxon>Viridiplantae</taxon>
        <taxon>Chlorophyta</taxon>
        <taxon>Pyramimonadophyceae</taxon>
        <taxon>Pyramimonadales</taxon>
        <taxon>Pyramimonadaceae</taxon>
        <taxon>Cymbomonas</taxon>
    </lineage>
</organism>
<dbReference type="AlphaFoldDB" id="A0AAE0KVF0"/>
<dbReference type="Pfam" id="PF02065">
    <property type="entry name" value="Melibiase"/>
    <property type="match status" value="1"/>
</dbReference>
<feature type="non-terminal residue" evidence="3">
    <location>
        <position position="1"/>
    </location>
</feature>
<evidence type="ECO:0008006" key="5">
    <source>
        <dbReference type="Google" id="ProtNLM"/>
    </source>
</evidence>
<sequence>ALEAHHSQPDIAVPDLMSAAFHRGGRAPPRADPAERPPAAGCRHSHMFGVVSEGGRHRPALLTGFLTQQLQFGSTVWNTAARMLKLHCDCDGVLLQADPRKTFSTEWAVLHPMAEAGVEPLTPYLEAVAQANESRVAGPAPLPVPTGWNSWYHFFHLVSEKAMEDNLVQLAQYRTNLPVRVVQLDDGYAEAWGDWTTLNARFTQSLTVLAARIASEGYLPGLWMAPIAADKHAAVIRDHPDWILRRTRGGVPVNSGFTHPGKWFYALDITHPEVQEHVRLAIHTAVHVWGFRYLKCDFLYCAALPGARHDPRVTRAQAMQLALRIIREAAGSGVFILGCSCPLGSAVGWVDGMRVSADAGLSWKPEFPLPHWDKMNLPAARNAVRNSVTRASIHGRWWWNDPDCVLLRETTNLTRHELQAVLTVVALTGGAVFISDDLKVLGGARMRMLEVLLPPTHRAATALDLLLSEEPEVLTLELSGAAGTWTLLALCNWSDRPAACKLAPADIRHLASHEAFRGQSEDATGAVEVHALDFWGAEYFATRLCSAGRAAGEAGTPGPPSILLNPQGQPPRVLPPHSAQLFALRASTAGRASYLGSDVHFSCGMEVSKWEDSVGHDGGASCLSAHFNLAGRSTEGRVWLHLPPSSHQSGQEAAEIAVTGNAYAGMKKQVAPMVWIVHISLRDTGALHVKY</sequence>
<evidence type="ECO:0000313" key="3">
    <source>
        <dbReference type="EMBL" id="KAK3261905.1"/>
    </source>
</evidence>
<dbReference type="Proteomes" id="UP001190700">
    <property type="component" value="Unassembled WGS sequence"/>
</dbReference>
<keyword evidence="4" id="KW-1185">Reference proteome</keyword>
<reference evidence="3 4" key="1">
    <citation type="journal article" date="2015" name="Genome Biol. Evol.">
        <title>Comparative Genomics of a Bacterivorous Green Alga Reveals Evolutionary Causalities and Consequences of Phago-Mixotrophic Mode of Nutrition.</title>
        <authorList>
            <person name="Burns J.A."/>
            <person name="Paasch A."/>
            <person name="Narechania A."/>
            <person name="Kim E."/>
        </authorList>
    </citation>
    <scope>NUCLEOTIDE SEQUENCE [LARGE SCALE GENOMIC DNA]</scope>
    <source>
        <strain evidence="3 4">PLY_AMNH</strain>
    </source>
</reference>
<dbReference type="InterPro" id="IPR050985">
    <property type="entry name" value="Alpha-glycosidase_related"/>
</dbReference>
<dbReference type="CDD" id="cd14791">
    <property type="entry name" value="GH36"/>
    <property type="match status" value="1"/>
</dbReference>
<keyword evidence="1" id="KW-0378">Hydrolase</keyword>
<name>A0AAE0KVF0_9CHLO</name>
<protein>
    <recommendedName>
        <fullName evidence="5">Alpha-galactosidase</fullName>
    </recommendedName>
</protein>
<dbReference type="GO" id="GO:0004557">
    <property type="term" value="F:alpha-galactosidase activity"/>
    <property type="evidence" value="ECO:0007669"/>
    <property type="project" value="InterPro"/>
</dbReference>
<dbReference type="Gene3D" id="3.20.20.70">
    <property type="entry name" value="Aldolase class I"/>
    <property type="match status" value="1"/>
</dbReference>
<dbReference type="PANTHER" id="PTHR43053">
    <property type="entry name" value="GLYCOSIDASE FAMILY 31"/>
    <property type="match status" value="1"/>
</dbReference>
<proteinExistence type="predicted"/>
<gene>
    <name evidence="3" type="ORF">CYMTET_29214</name>
</gene>
<dbReference type="EMBL" id="LGRX02016571">
    <property type="protein sequence ID" value="KAK3261905.1"/>
    <property type="molecule type" value="Genomic_DNA"/>
</dbReference>
<dbReference type="GO" id="GO:0016052">
    <property type="term" value="P:carbohydrate catabolic process"/>
    <property type="evidence" value="ECO:0007669"/>
    <property type="project" value="InterPro"/>
</dbReference>
<keyword evidence="2" id="KW-0326">Glycosidase</keyword>
<dbReference type="SUPFAM" id="SSF51445">
    <property type="entry name" value="(Trans)glycosidases"/>
    <property type="match status" value="1"/>
</dbReference>
<dbReference type="PANTHER" id="PTHR43053:SF3">
    <property type="entry name" value="ALPHA-GALACTOSIDASE C-RELATED"/>
    <property type="match status" value="1"/>
</dbReference>
<dbReference type="InterPro" id="IPR017853">
    <property type="entry name" value="GH"/>
</dbReference>
<evidence type="ECO:0000256" key="1">
    <source>
        <dbReference type="ARBA" id="ARBA00022801"/>
    </source>
</evidence>
<accession>A0AAE0KVF0</accession>
<evidence type="ECO:0000313" key="4">
    <source>
        <dbReference type="Proteomes" id="UP001190700"/>
    </source>
</evidence>
<evidence type="ECO:0000256" key="2">
    <source>
        <dbReference type="ARBA" id="ARBA00023295"/>
    </source>
</evidence>